<sequence length="100" mass="11682">MEVEMESVYEGGINETHLVFTPLKNVSHREYSYSHVHQIRRSTERHHRADAARLRQHPEGGHRAVDEHDQTEKKHLPTAHDINQSTVHNQIRVFFGLVLT</sequence>
<reference evidence="2 3" key="1">
    <citation type="submission" date="2020-02" db="EMBL/GenBank/DDBJ databases">
        <authorList>
            <person name="Ferguson B K."/>
        </authorList>
    </citation>
    <scope>NUCLEOTIDE SEQUENCE [LARGE SCALE GENOMIC DNA]</scope>
</reference>
<evidence type="ECO:0000256" key="1">
    <source>
        <dbReference type="SAM" id="MobiDB-lite"/>
    </source>
</evidence>
<feature type="compositionally biased region" description="Basic and acidic residues" evidence="1">
    <location>
        <begin position="47"/>
        <end position="75"/>
    </location>
</feature>
<protein>
    <submittedName>
        <fullName evidence="2">Uncharacterized protein</fullName>
    </submittedName>
</protein>
<dbReference type="AlphaFoldDB" id="A0A6H5G8U0"/>
<gene>
    <name evidence="2" type="ORF">NTEN_LOCUS4977</name>
</gene>
<keyword evidence="3" id="KW-1185">Reference proteome</keyword>
<organism evidence="2 3">
    <name type="scientific">Nesidiocoris tenuis</name>
    <dbReference type="NCBI Taxonomy" id="355587"/>
    <lineage>
        <taxon>Eukaryota</taxon>
        <taxon>Metazoa</taxon>
        <taxon>Ecdysozoa</taxon>
        <taxon>Arthropoda</taxon>
        <taxon>Hexapoda</taxon>
        <taxon>Insecta</taxon>
        <taxon>Pterygota</taxon>
        <taxon>Neoptera</taxon>
        <taxon>Paraneoptera</taxon>
        <taxon>Hemiptera</taxon>
        <taxon>Heteroptera</taxon>
        <taxon>Panheteroptera</taxon>
        <taxon>Cimicomorpha</taxon>
        <taxon>Miridae</taxon>
        <taxon>Dicyphina</taxon>
        <taxon>Nesidiocoris</taxon>
    </lineage>
</organism>
<evidence type="ECO:0000313" key="3">
    <source>
        <dbReference type="Proteomes" id="UP000479000"/>
    </source>
</evidence>
<accession>A0A6H5G8U0</accession>
<name>A0A6H5G8U0_9HEMI</name>
<dbReference type="Proteomes" id="UP000479000">
    <property type="component" value="Unassembled WGS sequence"/>
</dbReference>
<evidence type="ECO:0000313" key="2">
    <source>
        <dbReference type="EMBL" id="CAA9998694.1"/>
    </source>
</evidence>
<proteinExistence type="predicted"/>
<feature type="region of interest" description="Disordered" evidence="1">
    <location>
        <begin position="39"/>
        <end position="77"/>
    </location>
</feature>
<dbReference type="EMBL" id="CADCXU010007304">
    <property type="protein sequence ID" value="CAA9998694.1"/>
    <property type="molecule type" value="Genomic_DNA"/>
</dbReference>